<name>A0A0J1B5U1_RHOIS</name>
<organism evidence="1 2">
    <name type="scientific">Rhodopirellula islandica</name>
    <dbReference type="NCBI Taxonomy" id="595434"/>
    <lineage>
        <taxon>Bacteria</taxon>
        <taxon>Pseudomonadati</taxon>
        <taxon>Planctomycetota</taxon>
        <taxon>Planctomycetia</taxon>
        <taxon>Pirellulales</taxon>
        <taxon>Pirellulaceae</taxon>
        <taxon>Rhodopirellula</taxon>
    </lineage>
</organism>
<proteinExistence type="predicted"/>
<gene>
    <name evidence="1" type="ORF">RISK_005251</name>
</gene>
<dbReference type="AlphaFoldDB" id="A0A0J1B5U1"/>
<accession>A0A0J1B5U1</accession>
<protein>
    <submittedName>
        <fullName evidence="1">Uncharacterized protein</fullName>
    </submittedName>
</protein>
<comment type="caution">
    <text evidence="1">The sequence shown here is derived from an EMBL/GenBank/DDBJ whole genome shotgun (WGS) entry which is preliminary data.</text>
</comment>
<evidence type="ECO:0000313" key="2">
    <source>
        <dbReference type="Proteomes" id="UP000036367"/>
    </source>
</evidence>
<sequence length="73" mass="7818">MKGFVPVPPKKTDVTSQQHAVWGNRLNRSGEFDVSVALSGACENVQSSSRHALSSCDTRSCGFVVIAIVANIR</sequence>
<evidence type="ECO:0000313" key="1">
    <source>
        <dbReference type="EMBL" id="KLU02185.1"/>
    </source>
</evidence>
<dbReference type="EMBL" id="LECT01000044">
    <property type="protein sequence ID" value="KLU02185.1"/>
    <property type="molecule type" value="Genomic_DNA"/>
</dbReference>
<keyword evidence="2" id="KW-1185">Reference proteome</keyword>
<dbReference type="PATRIC" id="fig|595434.4.peg.4986"/>
<reference evidence="1" key="1">
    <citation type="submission" date="2015-05" db="EMBL/GenBank/DDBJ databases">
        <title>Permanent draft genome of Rhodopirellula islandicus K833.</title>
        <authorList>
            <person name="Kizina J."/>
            <person name="Richter M."/>
            <person name="Glockner F.O."/>
            <person name="Harder J."/>
        </authorList>
    </citation>
    <scope>NUCLEOTIDE SEQUENCE [LARGE SCALE GENOMIC DNA]</scope>
    <source>
        <strain evidence="1">K833</strain>
    </source>
</reference>
<dbReference type="Proteomes" id="UP000036367">
    <property type="component" value="Unassembled WGS sequence"/>
</dbReference>